<organism evidence="1 2">
    <name type="scientific">Micromonospora echinaurantiaca</name>
    <dbReference type="NCBI Taxonomy" id="47857"/>
    <lineage>
        <taxon>Bacteria</taxon>
        <taxon>Bacillati</taxon>
        <taxon>Actinomycetota</taxon>
        <taxon>Actinomycetes</taxon>
        <taxon>Micromonosporales</taxon>
        <taxon>Micromonosporaceae</taxon>
        <taxon>Micromonospora</taxon>
    </lineage>
</organism>
<proteinExistence type="predicted"/>
<evidence type="ECO:0000313" key="1">
    <source>
        <dbReference type="EMBL" id="SCG38230.1"/>
    </source>
</evidence>
<dbReference type="Proteomes" id="UP000198217">
    <property type="component" value="Chromosome I"/>
</dbReference>
<dbReference type="AlphaFoldDB" id="A0A1C5GWV6"/>
<dbReference type="SUPFAM" id="SSF48371">
    <property type="entry name" value="ARM repeat"/>
    <property type="match status" value="1"/>
</dbReference>
<accession>A0A1C5GWV6</accession>
<dbReference type="InterPro" id="IPR016024">
    <property type="entry name" value="ARM-type_fold"/>
</dbReference>
<keyword evidence="2" id="KW-1185">Reference proteome</keyword>
<evidence type="ECO:0000313" key="2">
    <source>
        <dbReference type="Proteomes" id="UP000198217"/>
    </source>
</evidence>
<reference evidence="1 2" key="1">
    <citation type="submission" date="2016-06" db="EMBL/GenBank/DDBJ databases">
        <authorList>
            <person name="Kjaerup R.B."/>
            <person name="Dalgaard T.S."/>
            <person name="Juul-Madsen H.R."/>
        </authorList>
    </citation>
    <scope>NUCLEOTIDE SEQUENCE [LARGE SCALE GENOMIC DNA]</scope>
    <source>
        <strain evidence="1 2">DSM 43904</strain>
    </source>
</reference>
<sequence length="228" mass="24563">MVPIDSAHSDSENPRLLDALAAGNSSTRLKAALAIGSRPEPGFVDVLVARCAIEPDFFVRDMLTWALTRLPAEITVPKLRAELRSARAQARSQALHTLSKIGDRSAWPAITPSLLHDTDDEVARTAWRAAVVLVPDEEKGALAAELATQFGRGDRQVRLSLSRALAALGDVVEPILRTAMAHHDPTVRAHAGATERLLHDPDAGFDLAVDEATRVVALGPHREETSEC</sequence>
<dbReference type="Gene3D" id="1.25.10.10">
    <property type="entry name" value="Leucine-rich Repeat Variant"/>
    <property type="match status" value="2"/>
</dbReference>
<dbReference type="EMBL" id="LT607750">
    <property type="protein sequence ID" value="SCG38230.1"/>
    <property type="molecule type" value="Genomic_DNA"/>
</dbReference>
<name>A0A1C5GWV6_9ACTN</name>
<dbReference type="RefSeq" id="WP_088992328.1">
    <property type="nucleotide sequence ID" value="NZ_LT607750.1"/>
</dbReference>
<protein>
    <submittedName>
        <fullName evidence="1">HEAT repeat-containing protein</fullName>
    </submittedName>
</protein>
<gene>
    <name evidence="1" type="ORF">GA0070609_0542</name>
</gene>
<dbReference type="InterPro" id="IPR011989">
    <property type="entry name" value="ARM-like"/>
</dbReference>